<organism evidence="1">
    <name type="scientific">viral metagenome</name>
    <dbReference type="NCBI Taxonomy" id="1070528"/>
    <lineage>
        <taxon>unclassified sequences</taxon>
        <taxon>metagenomes</taxon>
        <taxon>organismal metagenomes</taxon>
    </lineage>
</organism>
<dbReference type="AlphaFoldDB" id="A0A6H1ZSF8"/>
<dbReference type="EMBL" id="MT144196">
    <property type="protein sequence ID" value="QJA50448.1"/>
    <property type="molecule type" value="Genomic_DNA"/>
</dbReference>
<dbReference type="EMBL" id="MT141506">
    <property type="protein sequence ID" value="QJA63782.1"/>
    <property type="molecule type" value="Genomic_DNA"/>
</dbReference>
<reference evidence="1" key="1">
    <citation type="submission" date="2020-03" db="EMBL/GenBank/DDBJ databases">
        <title>The deep terrestrial virosphere.</title>
        <authorList>
            <person name="Holmfeldt K."/>
            <person name="Nilsson E."/>
            <person name="Simone D."/>
            <person name="Lopez-Fernandez M."/>
            <person name="Wu X."/>
            <person name="de Brujin I."/>
            <person name="Lundin D."/>
            <person name="Andersson A."/>
            <person name="Bertilsson S."/>
            <person name="Dopson M."/>
        </authorList>
    </citation>
    <scope>NUCLEOTIDE SEQUENCE</scope>
    <source>
        <strain evidence="3">MM415A01725</strain>
        <strain evidence="2">MM415B00576</strain>
        <strain evidence="1">TM448A01764</strain>
        <strain evidence="4">TM448B05418</strain>
    </source>
</reference>
<evidence type="ECO:0000313" key="1">
    <source>
        <dbReference type="EMBL" id="QJA50448.1"/>
    </source>
</evidence>
<gene>
    <name evidence="3" type="ORF">MM415A01725_0006</name>
    <name evidence="2" type="ORF">MM415B00576_0002</name>
    <name evidence="1" type="ORF">TM448A01764_0009</name>
    <name evidence="4" type="ORF">TM448B05418_0002</name>
</gene>
<proteinExistence type="predicted"/>
<evidence type="ECO:0000313" key="3">
    <source>
        <dbReference type="EMBL" id="QJA75664.1"/>
    </source>
</evidence>
<dbReference type="EMBL" id="MT142178">
    <property type="protein sequence ID" value="QJA75664.1"/>
    <property type="molecule type" value="Genomic_DNA"/>
</dbReference>
<name>A0A6H1ZSF8_9ZZZZ</name>
<accession>A0A6H1ZSF8</accession>
<dbReference type="EMBL" id="MT145131">
    <property type="protein sequence ID" value="QJI03918.1"/>
    <property type="molecule type" value="Genomic_DNA"/>
</dbReference>
<sequence>MRILGYSKRWDKLKKPVHTTFRYARKDKDWFESEIVQEVYKPRSKEREILQIATVVNKEPKLLADITHEEAVEDGFINLFQMFEWLSLNHKGKDMFKPINKLTLEVREYMRDKG</sequence>
<evidence type="ECO:0000313" key="2">
    <source>
        <dbReference type="EMBL" id="QJA63782.1"/>
    </source>
</evidence>
<evidence type="ECO:0000313" key="4">
    <source>
        <dbReference type="EMBL" id="QJI03918.1"/>
    </source>
</evidence>
<protein>
    <submittedName>
        <fullName evidence="1">Uncharacterized protein</fullName>
    </submittedName>
</protein>